<accession>A0A3B0WL73</accession>
<organism evidence="1">
    <name type="scientific">hydrothermal vent metagenome</name>
    <dbReference type="NCBI Taxonomy" id="652676"/>
    <lineage>
        <taxon>unclassified sequences</taxon>
        <taxon>metagenomes</taxon>
        <taxon>ecological metagenomes</taxon>
    </lineage>
</organism>
<dbReference type="Pfam" id="PF11333">
    <property type="entry name" value="DUF3135"/>
    <property type="match status" value="1"/>
</dbReference>
<dbReference type="EMBL" id="UOFF01000171">
    <property type="protein sequence ID" value="VAW56061.1"/>
    <property type="molecule type" value="Genomic_DNA"/>
</dbReference>
<evidence type="ECO:0008006" key="2">
    <source>
        <dbReference type="Google" id="ProtNLM"/>
    </source>
</evidence>
<gene>
    <name evidence="1" type="ORF">MNBD_GAMMA07-2703</name>
</gene>
<dbReference type="AlphaFoldDB" id="A0A3B0WL73"/>
<feature type="non-terminal residue" evidence="1">
    <location>
        <position position="1"/>
    </location>
</feature>
<sequence>LDDLSERFSQQIIASAPERNKRRLEGLLFQIKMERQRSKNPMHACISISRMMMDSYSDLQKAMIGLRDGDSEIVNVLPEVELMDNVIGFPVDK</sequence>
<protein>
    <recommendedName>
        <fullName evidence="2">DUF3135 domain-containing protein</fullName>
    </recommendedName>
</protein>
<proteinExistence type="predicted"/>
<name>A0A3B0WL73_9ZZZZ</name>
<evidence type="ECO:0000313" key="1">
    <source>
        <dbReference type="EMBL" id="VAW56061.1"/>
    </source>
</evidence>
<reference evidence="1" key="1">
    <citation type="submission" date="2018-06" db="EMBL/GenBank/DDBJ databases">
        <authorList>
            <person name="Zhirakovskaya E."/>
        </authorList>
    </citation>
    <scope>NUCLEOTIDE SEQUENCE</scope>
</reference>
<dbReference type="InterPro" id="IPR021482">
    <property type="entry name" value="DUF3135"/>
</dbReference>